<evidence type="ECO:0000256" key="4">
    <source>
        <dbReference type="SAM" id="MobiDB-lite"/>
    </source>
</evidence>
<gene>
    <name evidence="6" type="primary">TUB</name>
    <name evidence="6" type="ORF">T4E_7670</name>
</gene>
<dbReference type="PROSITE" id="PS01201">
    <property type="entry name" value="TUB_2"/>
    <property type="match status" value="1"/>
</dbReference>
<dbReference type="EMBL" id="JYDU01000116">
    <property type="protein sequence ID" value="KRX92276.1"/>
    <property type="molecule type" value="Genomic_DNA"/>
</dbReference>
<reference evidence="6 7" key="1">
    <citation type="submission" date="2015-01" db="EMBL/GenBank/DDBJ databases">
        <title>Evolution of Trichinella species and genotypes.</title>
        <authorList>
            <person name="Korhonen P.K."/>
            <person name="Edoardo P."/>
            <person name="Giuseppe L.R."/>
            <person name="Gasser R.B."/>
        </authorList>
    </citation>
    <scope>NUCLEOTIDE SEQUENCE [LARGE SCALE GENOMIC DNA]</scope>
    <source>
        <strain evidence="6">ISS141</strain>
    </source>
</reference>
<dbReference type="PANTHER" id="PTHR16517">
    <property type="entry name" value="TUBBY-RELATED"/>
    <property type="match status" value="1"/>
</dbReference>
<evidence type="ECO:0000256" key="2">
    <source>
        <dbReference type="ARBA" id="ARBA00007129"/>
    </source>
</evidence>
<evidence type="ECO:0000259" key="5">
    <source>
        <dbReference type="Pfam" id="PF01167"/>
    </source>
</evidence>
<dbReference type="PRINTS" id="PR01573">
    <property type="entry name" value="SUPERTUBBY"/>
</dbReference>
<dbReference type="Proteomes" id="UP000054815">
    <property type="component" value="Unassembled WGS sequence"/>
</dbReference>
<feature type="region of interest" description="Disordered" evidence="4">
    <location>
        <begin position="141"/>
        <end position="205"/>
    </location>
</feature>
<evidence type="ECO:0000313" key="7">
    <source>
        <dbReference type="Proteomes" id="UP000054815"/>
    </source>
</evidence>
<dbReference type="GO" id="GO:0061512">
    <property type="term" value="P:protein localization to cilium"/>
    <property type="evidence" value="ECO:0007669"/>
    <property type="project" value="TreeGrafter"/>
</dbReference>
<dbReference type="InterPro" id="IPR025659">
    <property type="entry name" value="Tubby-like_C"/>
</dbReference>
<proteinExistence type="inferred from homology"/>
<dbReference type="InterPro" id="IPR000007">
    <property type="entry name" value="Tubby_C"/>
</dbReference>
<feature type="compositionally biased region" description="Low complexity" evidence="4">
    <location>
        <begin position="145"/>
        <end position="174"/>
    </location>
</feature>
<keyword evidence="3" id="KW-0963">Cytoplasm</keyword>
<comment type="similarity">
    <text evidence="2">Belongs to the TUB family.</text>
</comment>
<evidence type="ECO:0000313" key="6">
    <source>
        <dbReference type="EMBL" id="KRX92276.1"/>
    </source>
</evidence>
<evidence type="ECO:0000256" key="3">
    <source>
        <dbReference type="ARBA" id="ARBA00022490"/>
    </source>
</evidence>
<accession>A0A0V0XVY9</accession>
<comment type="caution">
    <text evidence="6">The sequence shown here is derived from an EMBL/GenBank/DDBJ whole genome shotgun (WGS) entry which is preliminary data.</text>
</comment>
<comment type="subcellular location">
    <subcellularLocation>
        <location evidence="1">Cytoplasm</location>
    </subcellularLocation>
</comment>
<dbReference type="GO" id="GO:0005929">
    <property type="term" value="C:cilium"/>
    <property type="evidence" value="ECO:0007669"/>
    <property type="project" value="TreeGrafter"/>
</dbReference>
<feature type="domain" description="Tubby C-terminal" evidence="5">
    <location>
        <begin position="437"/>
        <end position="467"/>
    </location>
</feature>
<feature type="domain" description="Tubby C-terminal" evidence="5">
    <location>
        <begin position="244"/>
        <end position="436"/>
    </location>
</feature>
<sequence length="473" mass="52763">MTQSARYLSNFHCIEKDMDGESGSLFEKQRRALSEKQRMKREKSTGMVVRTDVAREEAAHFLTGTMKAVQATQDGSHLFNCYANPIVISDEEADEPAFCHGTSEQDGTRQQYSDGSIVVVDSTLDKSDSAMEMASAGLTNSVTSNNNNINNGNSHNDNNNNNNINNNNNNNLNNKSKASTLTNKTAVKSKQYYSSKSDSETEQEILSPTASLNDISSTTAEQTALVSAALNVSEIVENLEEFVLRPAAKGTTFKCRITRDKHGLDRNFYPTYFLHLEKDDGKRIFLLAARKRKKSTTSNYLISIDPTDLSRYCASFVGKSNVLGTQFTLYDNGENPQKSTVIDVGVRRELAAIIYDPNVLGLKGPRKMTVILPVIRDFPTIKRVDLKPITERDSMIERWKSDRCDDLIELTNKSPIWNEDAQSYILNFHGRVTQASFGRISENLFSMDYSYPLCALQAFGIALSSFDGKLACE</sequence>
<protein>
    <submittedName>
        <fullName evidence="6">Tubby-like protein</fullName>
    </submittedName>
</protein>
<evidence type="ECO:0000256" key="1">
    <source>
        <dbReference type="ARBA" id="ARBA00004496"/>
    </source>
</evidence>
<dbReference type="AlphaFoldDB" id="A0A0V0XVY9"/>
<dbReference type="PANTHER" id="PTHR16517:SF7">
    <property type="entry name" value="PROTEIN KING TUBBY"/>
    <property type="match status" value="1"/>
</dbReference>
<dbReference type="InterPro" id="IPR018066">
    <property type="entry name" value="Tubby_C_CS"/>
</dbReference>
<dbReference type="Pfam" id="PF01167">
    <property type="entry name" value="Tub"/>
    <property type="match status" value="2"/>
</dbReference>
<name>A0A0V0XVY9_TRIPS</name>
<dbReference type="SUPFAM" id="SSF54518">
    <property type="entry name" value="Tubby C-terminal domain-like"/>
    <property type="match status" value="1"/>
</dbReference>
<dbReference type="Gene3D" id="3.20.90.10">
    <property type="entry name" value="Tubby Protein, Chain A"/>
    <property type="match status" value="1"/>
</dbReference>
<organism evidence="6 7">
    <name type="scientific">Trichinella pseudospiralis</name>
    <name type="common">Parasitic roundworm</name>
    <dbReference type="NCBI Taxonomy" id="6337"/>
    <lineage>
        <taxon>Eukaryota</taxon>
        <taxon>Metazoa</taxon>
        <taxon>Ecdysozoa</taxon>
        <taxon>Nematoda</taxon>
        <taxon>Enoplea</taxon>
        <taxon>Dorylaimia</taxon>
        <taxon>Trichinellida</taxon>
        <taxon>Trichinellidae</taxon>
        <taxon>Trichinella</taxon>
    </lineage>
</organism>
<feature type="compositionally biased region" description="Polar residues" evidence="4">
    <location>
        <begin position="175"/>
        <end position="186"/>
    </location>
</feature>
<dbReference type="GO" id="GO:0005737">
    <property type="term" value="C:cytoplasm"/>
    <property type="evidence" value="ECO:0007669"/>
    <property type="project" value="UniProtKB-SubCell"/>
</dbReference>